<protein>
    <submittedName>
        <fullName evidence="2">PHP domain-containing protein</fullName>
    </submittedName>
</protein>
<dbReference type="InterPro" id="IPR004013">
    <property type="entry name" value="PHP_dom"/>
</dbReference>
<dbReference type="RefSeq" id="WP_062412553.1">
    <property type="nucleotide sequence ID" value="NZ_JAJCIO010000016.1"/>
</dbReference>
<dbReference type="InterPro" id="IPR016195">
    <property type="entry name" value="Pol/histidinol_Pase-like"/>
</dbReference>
<comment type="caution">
    <text evidence="2">The sequence shown here is derived from an EMBL/GenBank/DDBJ whole genome shotgun (WGS) entry which is preliminary data.</text>
</comment>
<evidence type="ECO:0000313" key="2">
    <source>
        <dbReference type="EMBL" id="MCQ5342900.1"/>
    </source>
</evidence>
<keyword evidence="3" id="KW-1185">Reference proteome</keyword>
<reference evidence="2 3" key="1">
    <citation type="submission" date="2022-06" db="EMBL/GenBank/DDBJ databases">
        <title>Isolation of gut microbiota from human fecal samples.</title>
        <authorList>
            <person name="Pamer E.G."/>
            <person name="Barat B."/>
            <person name="Waligurski E."/>
            <person name="Medina S."/>
            <person name="Paddock L."/>
            <person name="Mostad J."/>
        </authorList>
    </citation>
    <scope>NUCLEOTIDE SEQUENCE [LARGE SCALE GENOMIC DNA]</scope>
    <source>
        <strain evidence="2 3">DFI.1.1</strain>
    </source>
</reference>
<feature type="domain" description="Polymerase/histidinol phosphatase N-terminal" evidence="1">
    <location>
        <begin position="3"/>
        <end position="66"/>
    </location>
</feature>
<organism evidence="2 3">
    <name type="scientific">Megasphaera massiliensis</name>
    <dbReference type="NCBI Taxonomy" id="1232428"/>
    <lineage>
        <taxon>Bacteria</taxon>
        <taxon>Bacillati</taxon>
        <taxon>Bacillota</taxon>
        <taxon>Negativicutes</taxon>
        <taxon>Veillonellales</taxon>
        <taxon>Veillonellaceae</taxon>
        <taxon>Megasphaera</taxon>
    </lineage>
</organism>
<dbReference type="CDD" id="cd07438">
    <property type="entry name" value="PHP_HisPPase_AMP"/>
    <property type="match status" value="1"/>
</dbReference>
<gene>
    <name evidence="2" type="ORF">NE675_07695</name>
</gene>
<evidence type="ECO:0000313" key="3">
    <source>
        <dbReference type="Proteomes" id="UP001206692"/>
    </source>
</evidence>
<name>A0ABT1SSP0_9FIRM</name>
<sequence length="267" mass="29966">MIVDLHMHTTCSDGVYTPEQLTQMAVDAGLDVIAISDHDTVAAYDGSHKFAAGVRIIPAIEISSECDGEDVHILGYGIDTTDEAMLSYCREFKQRRFDRAMQIVDRCLENGYEIDRKVVEDMVHKGGTVGRPHIARMLVEKGYFPDVKTVFDKVLYHGGPLYVPYTRRTIDECVALIRKVGGIAVLAHPGLLKRTLDEVLTHDFDGVEVYHPKNRGRFEEFLKLAQDRHWYISGGSDFHGTIGRFPEKLGIFTVDSEKVQALLSHAT</sequence>
<accession>A0ABT1SSP0</accession>
<dbReference type="SMART" id="SM00481">
    <property type="entry name" value="POLIIIAc"/>
    <property type="match status" value="1"/>
</dbReference>
<dbReference type="EMBL" id="JANGEW010000013">
    <property type="protein sequence ID" value="MCQ5342900.1"/>
    <property type="molecule type" value="Genomic_DNA"/>
</dbReference>
<dbReference type="PANTHER" id="PTHR42924:SF3">
    <property type="entry name" value="POLYMERASE_HISTIDINOL PHOSPHATASE N-TERMINAL DOMAIN-CONTAINING PROTEIN"/>
    <property type="match status" value="1"/>
</dbReference>
<dbReference type="SUPFAM" id="SSF89550">
    <property type="entry name" value="PHP domain-like"/>
    <property type="match status" value="1"/>
</dbReference>
<dbReference type="Pfam" id="PF02811">
    <property type="entry name" value="PHP"/>
    <property type="match status" value="1"/>
</dbReference>
<dbReference type="Proteomes" id="UP001206692">
    <property type="component" value="Unassembled WGS sequence"/>
</dbReference>
<dbReference type="InterPro" id="IPR003141">
    <property type="entry name" value="Pol/His_phosphatase_N"/>
</dbReference>
<dbReference type="Gene3D" id="1.10.150.650">
    <property type="match status" value="1"/>
</dbReference>
<dbReference type="InterPro" id="IPR052018">
    <property type="entry name" value="PHP_domain"/>
</dbReference>
<evidence type="ECO:0000259" key="1">
    <source>
        <dbReference type="SMART" id="SM00481"/>
    </source>
</evidence>
<proteinExistence type="predicted"/>
<dbReference type="PANTHER" id="PTHR42924">
    <property type="entry name" value="EXONUCLEASE"/>
    <property type="match status" value="1"/>
</dbReference>
<dbReference type="Gene3D" id="3.20.20.140">
    <property type="entry name" value="Metal-dependent hydrolases"/>
    <property type="match status" value="1"/>
</dbReference>